<dbReference type="InterPro" id="IPR009711">
    <property type="entry name" value="UPF0473"/>
</dbReference>
<evidence type="ECO:0000313" key="1">
    <source>
        <dbReference type="EMBL" id="OAH60656.1"/>
    </source>
</evidence>
<protein>
    <submittedName>
        <fullName evidence="1">Cyclopropane-fatty-acyl-phospholipid synthase</fullName>
    </submittedName>
</protein>
<reference evidence="1 2" key="1">
    <citation type="submission" date="2016-01" db="EMBL/GenBank/DDBJ databases">
        <title>Investigation of taxonomic status of Bacillus aminovorans.</title>
        <authorList>
            <person name="Verma A."/>
            <person name="Pal Y."/>
            <person name="Krishnamurthi S."/>
        </authorList>
    </citation>
    <scope>NUCLEOTIDE SEQUENCE [LARGE SCALE GENOMIC DNA]</scope>
    <source>
        <strain evidence="1 2">DSM 1314</strain>
    </source>
</reference>
<evidence type="ECO:0000313" key="2">
    <source>
        <dbReference type="Proteomes" id="UP000076935"/>
    </source>
</evidence>
<keyword evidence="2" id="KW-1185">Reference proteome</keyword>
<accession>A0A177L5L0</accession>
<organism evidence="1 2">
    <name type="scientific">Domibacillus aminovorans</name>
    <dbReference type="NCBI Taxonomy" id="29332"/>
    <lineage>
        <taxon>Bacteria</taxon>
        <taxon>Bacillati</taxon>
        <taxon>Bacillota</taxon>
        <taxon>Bacilli</taxon>
        <taxon>Bacillales</taxon>
        <taxon>Bacillaceae</taxon>
        <taxon>Domibacillus</taxon>
    </lineage>
</organism>
<name>A0A177L5L0_9BACI</name>
<proteinExistence type="predicted"/>
<dbReference type="Pfam" id="PF06949">
    <property type="entry name" value="DUF1292"/>
    <property type="match status" value="1"/>
</dbReference>
<dbReference type="EMBL" id="LQWY01000034">
    <property type="protein sequence ID" value="OAH60656.1"/>
    <property type="molecule type" value="Genomic_DNA"/>
</dbReference>
<gene>
    <name evidence="1" type="ORF">AWH49_02595</name>
</gene>
<sequence length="87" mass="10082">MEKIEAGDILTLIDENDQEQEFEVLDMLSLDGYEYVAVGSVEEDQEESEEEIEVFFFKVEADEQLSVIEDDEEFDKVFAAFDEAIEE</sequence>
<dbReference type="RefSeq" id="WP_034289506.1">
    <property type="nucleotide sequence ID" value="NZ_JBCNAN010000009.1"/>
</dbReference>
<dbReference type="AlphaFoldDB" id="A0A177L5L0"/>
<comment type="caution">
    <text evidence="1">The sequence shown here is derived from an EMBL/GenBank/DDBJ whole genome shotgun (WGS) entry which is preliminary data.</text>
</comment>
<dbReference type="Proteomes" id="UP000076935">
    <property type="component" value="Unassembled WGS sequence"/>
</dbReference>
<dbReference type="STRING" id="29332.AWH48_00805"/>